<evidence type="ECO:0000313" key="2">
    <source>
        <dbReference type="Proteomes" id="UP000273252"/>
    </source>
</evidence>
<organism evidence="1 2">
    <name type="scientific">Vibrio sinensis</name>
    <dbReference type="NCBI Taxonomy" id="2302434"/>
    <lineage>
        <taxon>Bacteria</taxon>
        <taxon>Pseudomonadati</taxon>
        <taxon>Pseudomonadota</taxon>
        <taxon>Gammaproteobacteria</taxon>
        <taxon>Vibrionales</taxon>
        <taxon>Vibrionaceae</taxon>
        <taxon>Vibrio</taxon>
    </lineage>
</organism>
<dbReference type="RefSeq" id="WP_120029458.1">
    <property type="nucleotide sequence ID" value="NZ_QVMU01000001.1"/>
</dbReference>
<evidence type="ECO:0000313" key="1">
    <source>
        <dbReference type="EMBL" id="RJX75707.1"/>
    </source>
</evidence>
<protein>
    <submittedName>
        <fullName evidence="1">Uncharacterized protein</fullName>
    </submittedName>
</protein>
<proteinExistence type="predicted"/>
<reference evidence="1 2" key="1">
    <citation type="submission" date="2018-08" db="EMBL/GenBank/DDBJ databases">
        <title>Vibrio isolated from the Eastern China Marginal Seas.</title>
        <authorList>
            <person name="Li Y."/>
        </authorList>
    </citation>
    <scope>NUCLEOTIDE SEQUENCE [LARGE SCALE GENOMIC DNA]</scope>
    <source>
        <strain evidence="1 2">BEI233</strain>
    </source>
</reference>
<name>A0A3A6R3J0_9VIBR</name>
<dbReference type="Proteomes" id="UP000273252">
    <property type="component" value="Unassembled WGS sequence"/>
</dbReference>
<comment type="caution">
    <text evidence="1">The sequence shown here is derived from an EMBL/GenBank/DDBJ whole genome shotgun (WGS) entry which is preliminary data.</text>
</comment>
<keyword evidence="2" id="KW-1185">Reference proteome</keyword>
<sequence>MNARAKRSVTEGQIYPTKHYGNITVVQYKNAKEVLVKFEKTGFETVTTAAYIRSGMGIRDPMQPYGIEKKPVPDDMQAGTVYESNLCGRLIIQKYTHVHDVKVKFIDTGHIDSFSASNIRKGAAYDPMAKNTYGVGFMGIGKYNTNSPAHQVWRGILSRCYSDKYPSYKDVKVAEVWHNFQNFAEWFENLDWKGKAVDKDLLALGRSKVYSPDRCVLLTKSENSKLNTLGYIKLLDDKEPFGKCRIVVSKTFDELDDAIDFAVQNELALRAEILKKINKVDPLKDAYGTIKARLISRLKEGDSHE</sequence>
<accession>A0A3A6R3J0</accession>
<dbReference type="EMBL" id="QVMU01000001">
    <property type="protein sequence ID" value="RJX75707.1"/>
    <property type="molecule type" value="Genomic_DNA"/>
</dbReference>
<dbReference type="OrthoDB" id="2869809at2"/>
<dbReference type="AlphaFoldDB" id="A0A3A6R3J0"/>
<gene>
    <name evidence="1" type="ORF">DZ860_03260</name>
</gene>